<evidence type="ECO:0000313" key="3">
    <source>
        <dbReference type="Proteomes" id="UP001627154"/>
    </source>
</evidence>
<dbReference type="PANTHER" id="PTHR46275">
    <property type="entry name" value="HEPATOCYTE GROWTH FACTOR-REGULATED TYROSINE KINASE SUBSTRATE"/>
    <property type="match status" value="1"/>
</dbReference>
<dbReference type="AlphaFoldDB" id="A0ABD2VZW2"/>
<dbReference type="InterPro" id="IPR008942">
    <property type="entry name" value="ENTH_VHS"/>
</dbReference>
<feature type="domain" description="VHS" evidence="1">
    <location>
        <begin position="17"/>
        <end position="116"/>
    </location>
</feature>
<protein>
    <recommendedName>
        <fullName evidence="1">VHS domain-containing protein</fullName>
    </recommendedName>
</protein>
<dbReference type="Pfam" id="PF00790">
    <property type="entry name" value="VHS"/>
    <property type="match status" value="1"/>
</dbReference>
<dbReference type="Proteomes" id="UP001627154">
    <property type="component" value="Unassembled WGS sequence"/>
</dbReference>
<comment type="caution">
    <text evidence="2">The sequence shown here is derived from an EMBL/GenBank/DDBJ whole genome shotgun (WGS) entry which is preliminary data.</text>
</comment>
<evidence type="ECO:0000313" key="2">
    <source>
        <dbReference type="EMBL" id="KAL3386149.1"/>
    </source>
</evidence>
<dbReference type="InterPro" id="IPR002014">
    <property type="entry name" value="VHS_dom"/>
</dbReference>
<reference evidence="2 3" key="1">
    <citation type="journal article" date="2024" name="bioRxiv">
        <title>A reference genome for Trichogramma kaykai: A tiny desert-dwelling parasitoid wasp with competing sex-ratio distorters.</title>
        <authorList>
            <person name="Culotta J."/>
            <person name="Lindsey A.R."/>
        </authorList>
    </citation>
    <scope>NUCLEOTIDE SEQUENCE [LARGE SCALE GENOMIC DNA]</scope>
    <source>
        <strain evidence="2 3">KSX58</strain>
    </source>
</reference>
<dbReference type="EMBL" id="JBJJXI010000148">
    <property type="protein sequence ID" value="KAL3386149.1"/>
    <property type="molecule type" value="Genomic_DNA"/>
</dbReference>
<accession>A0ABD2VZW2</accession>
<sequence length="347" mass="40642">MSDPVVIKLFKKLLDEATNSDNLEADTKKINTLVNMINEKMICGKISIEELRKKVLDKNPHTVYYALLIMEEVVQHLKTVHDTNKVSDNILDILRKLSANTRHEKIMSKTMFLMEELEKYQDSQKLFDKNVHTREKCESEMADDDFQGNLKKIQMDQKAKYKAYLKSLGKATSSDEEEEKKEEEEICSSDPVLKLNICQKVDNLAHEMKKKLPKDLEISKNQRRQLATSASEIRAIKHQSYVEDHAEVFCRSMRQCAQENCADCKRYKKAVAPEEPLPKQLPYEMRKVKESKLRIRSVFEDIKKEKQKEYYHKLQYVFRTMGYLKGIIQVAKPNQRDKLKKQLSAMT</sequence>
<dbReference type="PANTHER" id="PTHR46275:SF1">
    <property type="entry name" value="HEPATOCYTE GROWTH FACTOR-REGULATED TYROSINE KINASE SUBSTRATE"/>
    <property type="match status" value="1"/>
</dbReference>
<dbReference type="Gene3D" id="1.25.40.90">
    <property type="match status" value="1"/>
</dbReference>
<dbReference type="InterPro" id="IPR017073">
    <property type="entry name" value="HGS/VPS27"/>
</dbReference>
<evidence type="ECO:0000259" key="1">
    <source>
        <dbReference type="PROSITE" id="PS50179"/>
    </source>
</evidence>
<organism evidence="2 3">
    <name type="scientific">Trichogramma kaykai</name>
    <dbReference type="NCBI Taxonomy" id="54128"/>
    <lineage>
        <taxon>Eukaryota</taxon>
        <taxon>Metazoa</taxon>
        <taxon>Ecdysozoa</taxon>
        <taxon>Arthropoda</taxon>
        <taxon>Hexapoda</taxon>
        <taxon>Insecta</taxon>
        <taxon>Pterygota</taxon>
        <taxon>Neoptera</taxon>
        <taxon>Endopterygota</taxon>
        <taxon>Hymenoptera</taxon>
        <taxon>Apocrita</taxon>
        <taxon>Proctotrupomorpha</taxon>
        <taxon>Chalcidoidea</taxon>
        <taxon>Trichogrammatidae</taxon>
        <taxon>Trichogramma</taxon>
    </lineage>
</organism>
<gene>
    <name evidence="2" type="ORF">TKK_018352</name>
</gene>
<dbReference type="PROSITE" id="PS50179">
    <property type="entry name" value="VHS"/>
    <property type="match status" value="1"/>
</dbReference>
<dbReference type="SUPFAM" id="SSF48464">
    <property type="entry name" value="ENTH/VHS domain"/>
    <property type="match status" value="1"/>
</dbReference>
<keyword evidence="3" id="KW-1185">Reference proteome</keyword>
<proteinExistence type="predicted"/>
<name>A0ABD2VZW2_9HYME</name>